<keyword evidence="2" id="KW-0539">Nucleus</keyword>
<dbReference type="PROSITE" id="PS50048">
    <property type="entry name" value="ZN2_CY6_FUNGAL_2"/>
    <property type="match status" value="1"/>
</dbReference>
<dbReference type="GO" id="GO:0008270">
    <property type="term" value="F:zinc ion binding"/>
    <property type="evidence" value="ECO:0007669"/>
    <property type="project" value="InterPro"/>
</dbReference>
<dbReference type="STRING" id="98403.A0A151GK94"/>
<feature type="compositionally biased region" description="Basic residues" evidence="3">
    <location>
        <begin position="242"/>
        <end position="254"/>
    </location>
</feature>
<dbReference type="PANTHER" id="PTHR37534">
    <property type="entry name" value="TRANSCRIPTIONAL ACTIVATOR PROTEIN UGA3"/>
    <property type="match status" value="1"/>
</dbReference>
<dbReference type="Pfam" id="PF11951">
    <property type="entry name" value="Fungal_trans_2"/>
    <property type="match status" value="1"/>
</dbReference>
<gene>
    <name evidence="5" type="ORF">DCS_04470</name>
</gene>
<evidence type="ECO:0000313" key="5">
    <source>
        <dbReference type="EMBL" id="KYK57461.1"/>
    </source>
</evidence>
<dbReference type="CDD" id="cd00067">
    <property type="entry name" value="GAL4"/>
    <property type="match status" value="1"/>
</dbReference>
<dbReference type="GO" id="GO:0005634">
    <property type="term" value="C:nucleus"/>
    <property type="evidence" value="ECO:0007669"/>
    <property type="project" value="UniProtKB-SubCell"/>
</dbReference>
<dbReference type="RefSeq" id="XP_040656813.1">
    <property type="nucleotide sequence ID" value="XM_040801780.1"/>
</dbReference>
<accession>A0A151GK94</accession>
<dbReference type="SMART" id="SM00066">
    <property type="entry name" value="GAL4"/>
    <property type="match status" value="1"/>
</dbReference>
<feature type="domain" description="Zn(2)-C6 fungal-type" evidence="4">
    <location>
        <begin position="189"/>
        <end position="219"/>
    </location>
</feature>
<dbReference type="GO" id="GO:0000981">
    <property type="term" value="F:DNA-binding transcription factor activity, RNA polymerase II-specific"/>
    <property type="evidence" value="ECO:0007669"/>
    <property type="project" value="InterPro"/>
</dbReference>
<dbReference type="GeneID" id="63717113"/>
<feature type="compositionally biased region" description="Basic and acidic residues" evidence="3">
    <location>
        <begin position="224"/>
        <end position="238"/>
    </location>
</feature>
<name>A0A151GK94_DRECN</name>
<dbReference type="InterPro" id="IPR001138">
    <property type="entry name" value="Zn2Cys6_DnaBD"/>
</dbReference>
<organism evidence="5 6">
    <name type="scientific">Drechmeria coniospora</name>
    <name type="common">Nematophagous fungus</name>
    <name type="synonym">Meria coniospora</name>
    <dbReference type="NCBI Taxonomy" id="98403"/>
    <lineage>
        <taxon>Eukaryota</taxon>
        <taxon>Fungi</taxon>
        <taxon>Dikarya</taxon>
        <taxon>Ascomycota</taxon>
        <taxon>Pezizomycotina</taxon>
        <taxon>Sordariomycetes</taxon>
        <taxon>Hypocreomycetidae</taxon>
        <taxon>Hypocreales</taxon>
        <taxon>Ophiocordycipitaceae</taxon>
        <taxon>Drechmeria</taxon>
    </lineage>
</organism>
<feature type="region of interest" description="Disordered" evidence="3">
    <location>
        <begin position="224"/>
        <end position="336"/>
    </location>
</feature>
<evidence type="ECO:0000256" key="3">
    <source>
        <dbReference type="SAM" id="MobiDB-lite"/>
    </source>
</evidence>
<dbReference type="PROSITE" id="PS00463">
    <property type="entry name" value="ZN2_CY6_FUNGAL_1"/>
    <property type="match status" value="1"/>
</dbReference>
<sequence length="782" mass="87228">MTTSAGKPSKEKHAYDSDSSDGLDTSLGLGIKLAYPVLLPPAPTAATSMTRKMKARICEVRPRPRPLHGLPPVSPLSPVPPVPLKLPVSSKMPHTLRSPPVVRPPVGTNAKRRTLRDRIEGWWDLGLLEKRQTLHGGLTKHRLHEDQNRQPLSDYLSSHRQPPLGIWGKPNMSLLRQLVSGSKIRSSEGCWTCRVRRKKCAENRPVCDTCRVLEITCYFQDEKPDWMDGGPKQREMGVRIKAQVKKQASSRRDRKYLEMLEAGTRSVNLDDNEPAHGPHGSQEPAEATPGMSGASDTDPSPRSLEMGSTPASTNTNGTSPREGPWHSQLFSRQADPDSTPDVDIHFLMIYLDYVFPYLFPHYRPPVLAGGRGWILDVIQSNRCVYHTAISLASAFFAIVLANGQEEHEECTARMVHNLESQLELGLKELQKEMRILNAGTAFDKQKGLVVMQSIIQMLFFEVATAKKDNWKMHLDAAIALFLQIVPRPEEWTETLNDLYTPKWPPPELGLRRPWSTNQAALRFFTATIMYIDVISSVTLGNAPRLYPYQPAVIPGCVTIPRGVEPVPAGPLFLEDFFGLSNYMVQALADVAALESWKRLQKQTGSLSVNELVSRGQVLSDAIKGGLQMLEAQAQAHEAAQPRFQLLVSDPITSDPQEHPTYQMIWLLATLSYLNVVISGWQPSNPEIRWSVAKATELLSQVPRGASLRALAWPFCLSGCLSPPEQQDAYRTMAQRLGPLQIFGTIKEAMEIMEKVWSIRGQIDESWDMCKCLNVLGHGVLLI</sequence>
<comment type="subcellular location">
    <subcellularLocation>
        <location evidence="1">Nucleus</location>
    </subcellularLocation>
</comment>
<evidence type="ECO:0000256" key="2">
    <source>
        <dbReference type="ARBA" id="ARBA00023242"/>
    </source>
</evidence>
<proteinExistence type="predicted"/>
<dbReference type="PANTHER" id="PTHR37534:SF20">
    <property type="entry name" value="PRO1A C6 ZINK-FINGER PROTEIN"/>
    <property type="match status" value="1"/>
</dbReference>
<dbReference type="InterPro" id="IPR021858">
    <property type="entry name" value="Fun_TF"/>
</dbReference>
<comment type="caution">
    <text evidence="5">The sequence shown here is derived from an EMBL/GenBank/DDBJ whole genome shotgun (WGS) entry which is preliminary data.</text>
</comment>
<dbReference type="InParanoid" id="A0A151GK94"/>
<evidence type="ECO:0000256" key="1">
    <source>
        <dbReference type="ARBA" id="ARBA00004123"/>
    </source>
</evidence>
<dbReference type="InterPro" id="IPR036864">
    <property type="entry name" value="Zn2-C6_fun-type_DNA-bd_sf"/>
</dbReference>
<dbReference type="Pfam" id="PF00172">
    <property type="entry name" value="Zn_clus"/>
    <property type="match status" value="1"/>
</dbReference>
<dbReference type="EMBL" id="LAYC01000002">
    <property type="protein sequence ID" value="KYK57461.1"/>
    <property type="molecule type" value="Genomic_DNA"/>
</dbReference>
<dbReference type="SUPFAM" id="SSF57701">
    <property type="entry name" value="Zn2/Cys6 DNA-binding domain"/>
    <property type="match status" value="1"/>
</dbReference>
<reference evidence="5 6" key="1">
    <citation type="journal article" date="2016" name="Sci. Rep.">
        <title>Insights into Adaptations to a Near-Obligate Nematode Endoparasitic Lifestyle from the Finished Genome of Drechmeria coniospora.</title>
        <authorList>
            <person name="Zhang L."/>
            <person name="Zhou Z."/>
            <person name="Guo Q."/>
            <person name="Fokkens L."/>
            <person name="Miskei M."/>
            <person name="Pocsi I."/>
            <person name="Zhang W."/>
            <person name="Chen M."/>
            <person name="Wang L."/>
            <person name="Sun Y."/>
            <person name="Donzelli B.G."/>
            <person name="Gibson D.M."/>
            <person name="Nelson D.R."/>
            <person name="Luo J.G."/>
            <person name="Rep M."/>
            <person name="Liu H."/>
            <person name="Yang S."/>
            <person name="Wang J."/>
            <person name="Krasnoff S.B."/>
            <person name="Xu Y."/>
            <person name="Molnar I."/>
            <person name="Lin M."/>
        </authorList>
    </citation>
    <scope>NUCLEOTIDE SEQUENCE [LARGE SCALE GENOMIC DNA]</scope>
    <source>
        <strain evidence="5 6">ARSEF 6962</strain>
    </source>
</reference>
<feature type="compositionally biased region" description="Polar residues" evidence="3">
    <location>
        <begin position="309"/>
        <end position="319"/>
    </location>
</feature>
<dbReference type="Proteomes" id="UP000076580">
    <property type="component" value="Chromosome 02"/>
</dbReference>
<feature type="region of interest" description="Disordered" evidence="3">
    <location>
        <begin position="1"/>
        <end position="22"/>
    </location>
</feature>
<protein>
    <submittedName>
        <fullName evidence="5">C6 transcription factor</fullName>
    </submittedName>
</protein>
<dbReference type="AlphaFoldDB" id="A0A151GK94"/>
<keyword evidence="6" id="KW-1185">Reference proteome</keyword>
<dbReference type="Gene3D" id="4.10.240.10">
    <property type="entry name" value="Zn(2)-C6 fungal-type DNA-binding domain"/>
    <property type="match status" value="1"/>
</dbReference>
<evidence type="ECO:0000259" key="4">
    <source>
        <dbReference type="PROSITE" id="PS50048"/>
    </source>
</evidence>
<evidence type="ECO:0000313" key="6">
    <source>
        <dbReference type="Proteomes" id="UP000076580"/>
    </source>
</evidence>